<dbReference type="EC" id="2.7.11.1" evidence="2"/>
<comment type="catalytic activity">
    <reaction evidence="8">
        <text>L-threonyl-[protein] + ATP = O-phospho-L-threonyl-[protein] + ADP + H(+)</text>
        <dbReference type="Rhea" id="RHEA:46608"/>
        <dbReference type="Rhea" id="RHEA-COMP:11060"/>
        <dbReference type="Rhea" id="RHEA-COMP:11605"/>
        <dbReference type="ChEBI" id="CHEBI:15378"/>
        <dbReference type="ChEBI" id="CHEBI:30013"/>
        <dbReference type="ChEBI" id="CHEBI:30616"/>
        <dbReference type="ChEBI" id="CHEBI:61977"/>
        <dbReference type="ChEBI" id="CHEBI:456216"/>
        <dbReference type="EC" id="2.7.11.1"/>
    </reaction>
</comment>
<dbReference type="FunFam" id="1.10.510.10:FF:000028">
    <property type="entry name" value="serine/threonine-protein kinase D6PK-like"/>
    <property type="match status" value="1"/>
</dbReference>
<name>A0ABD3AFU5_9GENT</name>
<evidence type="ECO:0000313" key="12">
    <source>
        <dbReference type="EMBL" id="KAL3530413.1"/>
    </source>
</evidence>
<proteinExistence type="inferred from homology"/>
<keyword evidence="13" id="KW-1185">Reference proteome</keyword>
<dbReference type="Gene3D" id="3.30.200.20">
    <property type="entry name" value="Phosphorylase Kinase, domain 1"/>
    <property type="match status" value="1"/>
</dbReference>
<feature type="region of interest" description="Disordered" evidence="10">
    <location>
        <begin position="18"/>
        <end position="44"/>
    </location>
</feature>
<dbReference type="Gene3D" id="1.10.510.10">
    <property type="entry name" value="Transferase(Phosphotransferase) domain 1"/>
    <property type="match status" value="2"/>
</dbReference>
<evidence type="ECO:0000256" key="8">
    <source>
        <dbReference type="ARBA" id="ARBA00047899"/>
    </source>
</evidence>
<comment type="caution">
    <text evidence="12">The sequence shown here is derived from an EMBL/GenBank/DDBJ whole genome shotgun (WGS) entry which is preliminary data.</text>
</comment>
<dbReference type="Proteomes" id="UP001630127">
    <property type="component" value="Unassembled WGS sequence"/>
</dbReference>
<accession>A0ABD3AFU5</accession>
<evidence type="ECO:0000256" key="1">
    <source>
        <dbReference type="ARBA" id="ARBA00009903"/>
    </source>
</evidence>
<evidence type="ECO:0000256" key="6">
    <source>
        <dbReference type="ARBA" id="ARBA00022777"/>
    </source>
</evidence>
<evidence type="ECO:0000256" key="10">
    <source>
        <dbReference type="SAM" id="MobiDB-lite"/>
    </source>
</evidence>
<dbReference type="InterPro" id="IPR008271">
    <property type="entry name" value="Ser/Thr_kinase_AS"/>
</dbReference>
<protein>
    <recommendedName>
        <fullName evidence="2">non-specific serine/threonine protein kinase</fullName>
        <ecNumber evidence="2">2.7.11.1</ecNumber>
    </recommendedName>
</protein>
<keyword evidence="4" id="KW-0808">Transferase</keyword>
<dbReference type="SUPFAM" id="SSF56112">
    <property type="entry name" value="Protein kinase-like (PK-like)"/>
    <property type="match status" value="1"/>
</dbReference>
<organism evidence="12 13">
    <name type="scientific">Cinchona calisaya</name>
    <dbReference type="NCBI Taxonomy" id="153742"/>
    <lineage>
        <taxon>Eukaryota</taxon>
        <taxon>Viridiplantae</taxon>
        <taxon>Streptophyta</taxon>
        <taxon>Embryophyta</taxon>
        <taxon>Tracheophyta</taxon>
        <taxon>Spermatophyta</taxon>
        <taxon>Magnoliopsida</taxon>
        <taxon>eudicotyledons</taxon>
        <taxon>Gunneridae</taxon>
        <taxon>Pentapetalae</taxon>
        <taxon>asterids</taxon>
        <taxon>lamiids</taxon>
        <taxon>Gentianales</taxon>
        <taxon>Rubiaceae</taxon>
        <taxon>Cinchonoideae</taxon>
        <taxon>Cinchoneae</taxon>
        <taxon>Cinchona</taxon>
    </lineage>
</organism>
<evidence type="ECO:0000256" key="3">
    <source>
        <dbReference type="ARBA" id="ARBA00022527"/>
    </source>
</evidence>
<gene>
    <name evidence="12" type="ORF">ACH5RR_009735</name>
</gene>
<dbReference type="EMBL" id="JBJUIK010000004">
    <property type="protein sequence ID" value="KAL3530413.1"/>
    <property type="molecule type" value="Genomic_DNA"/>
</dbReference>
<dbReference type="SMART" id="SM00220">
    <property type="entry name" value="S_TKc"/>
    <property type="match status" value="1"/>
</dbReference>
<evidence type="ECO:0000256" key="9">
    <source>
        <dbReference type="ARBA" id="ARBA00048679"/>
    </source>
</evidence>
<dbReference type="InterPro" id="IPR000719">
    <property type="entry name" value="Prot_kinase_dom"/>
</dbReference>
<dbReference type="GO" id="GO:0004674">
    <property type="term" value="F:protein serine/threonine kinase activity"/>
    <property type="evidence" value="ECO:0007669"/>
    <property type="project" value="UniProtKB-KW"/>
</dbReference>
<dbReference type="PROSITE" id="PS50011">
    <property type="entry name" value="PROTEIN_KINASE_DOM"/>
    <property type="match status" value="1"/>
</dbReference>
<evidence type="ECO:0000259" key="11">
    <source>
        <dbReference type="PROSITE" id="PS50011"/>
    </source>
</evidence>
<keyword evidence="6" id="KW-0418">Kinase</keyword>
<dbReference type="GO" id="GO:0005524">
    <property type="term" value="F:ATP binding"/>
    <property type="evidence" value="ECO:0007669"/>
    <property type="project" value="UniProtKB-KW"/>
</dbReference>
<evidence type="ECO:0000313" key="13">
    <source>
        <dbReference type="Proteomes" id="UP001630127"/>
    </source>
</evidence>
<sequence length="463" mass="51413">MEPWLDDLADDLQSMSFNSTTTTTTDIHRSTSSGSETTWTATTTSSSTSAHHIFRHSSSSTPSGDPCWDAIRRARSHSPSSSLSLSDLRFLHRLGSGDIGSVYLSEIKSPDPHSQAALFASKVMDKRELASRNKEGRARAEREILEMLDHPFLPTLYSSIDSPKWSCLLTEFCPGGDLHVLRQRQPFKRFSESAVRFYASEVVVALEYVHMLGIVYRDLKPENVLVRSDGHIMLTDFDLSLKCDTSTSTPAQVISKQNPPNAPPPNEYTIDPPPFTSTSCILPNCIVPAVSCFHPKRKRKKKPRQHNGPEFVAEPVDVRSMSFVGTHEYLAPEIVSGEGHGSAVDWWTLGIFIFELFYGVTPFRGLDHELTLANIVARALEFPKEPTIPAGAKDLISQLLVKDPARRMGSTMGASAIKHHPFFHGVNWALLRCTSPPFVPPPFSRDVLSNGNCSEENTPVDYY</sequence>
<keyword evidence="3" id="KW-0723">Serine/threonine-protein kinase</keyword>
<evidence type="ECO:0000256" key="2">
    <source>
        <dbReference type="ARBA" id="ARBA00012513"/>
    </source>
</evidence>
<dbReference type="PROSITE" id="PS00108">
    <property type="entry name" value="PROTEIN_KINASE_ST"/>
    <property type="match status" value="1"/>
</dbReference>
<evidence type="ECO:0000256" key="4">
    <source>
        <dbReference type="ARBA" id="ARBA00022679"/>
    </source>
</evidence>
<dbReference type="FunFam" id="3.30.200.20:FF:000510">
    <property type="entry name" value="serine/threonine-protein kinase D6PKL2"/>
    <property type="match status" value="1"/>
</dbReference>
<dbReference type="PANTHER" id="PTHR45637">
    <property type="entry name" value="FLIPPASE KINASE 1-RELATED"/>
    <property type="match status" value="1"/>
</dbReference>
<keyword evidence="7" id="KW-0067">ATP-binding</keyword>
<dbReference type="FunFam" id="1.10.510.10:FF:000020">
    <property type="entry name" value="serine/threonine-protein kinase D6PK-like"/>
    <property type="match status" value="1"/>
</dbReference>
<evidence type="ECO:0000256" key="5">
    <source>
        <dbReference type="ARBA" id="ARBA00022741"/>
    </source>
</evidence>
<keyword evidence="5" id="KW-0547">Nucleotide-binding</keyword>
<comment type="similarity">
    <text evidence="1">Belongs to the protein kinase superfamily. AGC Ser/Thr protein kinase family.</text>
</comment>
<reference evidence="12 13" key="1">
    <citation type="submission" date="2024-11" db="EMBL/GenBank/DDBJ databases">
        <title>A near-complete genome assembly of Cinchona calisaya.</title>
        <authorList>
            <person name="Lian D.C."/>
            <person name="Zhao X.W."/>
            <person name="Wei L."/>
        </authorList>
    </citation>
    <scope>NUCLEOTIDE SEQUENCE [LARGE SCALE GENOMIC DNA]</scope>
    <source>
        <tissue evidence="12">Nenye</tissue>
    </source>
</reference>
<dbReference type="AlphaFoldDB" id="A0ABD3AFU5"/>
<dbReference type="Pfam" id="PF00069">
    <property type="entry name" value="Pkinase"/>
    <property type="match status" value="2"/>
</dbReference>
<comment type="catalytic activity">
    <reaction evidence="9">
        <text>L-seryl-[protein] + ATP = O-phospho-L-seryl-[protein] + ADP + H(+)</text>
        <dbReference type="Rhea" id="RHEA:17989"/>
        <dbReference type="Rhea" id="RHEA-COMP:9863"/>
        <dbReference type="Rhea" id="RHEA-COMP:11604"/>
        <dbReference type="ChEBI" id="CHEBI:15378"/>
        <dbReference type="ChEBI" id="CHEBI:29999"/>
        <dbReference type="ChEBI" id="CHEBI:30616"/>
        <dbReference type="ChEBI" id="CHEBI:83421"/>
        <dbReference type="ChEBI" id="CHEBI:456216"/>
        <dbReference type="EC" id="2.7.11.1"/>
    </reaction>
</comment>
<evidence type="ECO:0000256" key="7">
    <source>
        <dbReference type="ARBA" id="ARBA00022840"/>
    </source>
</evidence>
<dbReference type="InterPro" id="IPR011009">
    <property type="entry name" value="Kinase-like_dom_sf"/>
</dbReference>
<feature type="domain" description="Protein kinase" evidence="11">
    <location>
        <begin position="88"/>
        <end position="423"/>
    </location>
</feature>